<dbReference type="GO" id="GO:0005829">
    <property type="term" value="C:cytosol"/>
    <property type="evidence" value="ECO:0007669"/>
    <property type="project" value="TreeGrafter"/>
</dbReference>
<organism evidence="4 5">
    <name type="scientific">Loktanella fryxellensis</name>
    <dbReference type="NCBI Taxonomy" id="245187"/>
    <lineage>
        <taxon>Bacteria</taxon>
        <taxon>Pseudomonadati</taxon>
        <taxon>Pseudomonadota</taxon>
        <taxon>Alphaproteobacteria</taxon>
        <taxon>Rhodobacterales</taxon>
        <taxon>Roseobacteraceae</taxon>
        <taxon>Loktanella</taxon>
    </lineage>
</organism>
<dbReference type="InterPro" id="IPR036135">
    <property type="entry name" value="MoeA_linker/N_sf"/>
</dbReference>
<dbReference type="GO" id="GO:0046872">
    <property type="term" value="F:metal ion binding"/>
    <property type="evidence" value="ECO:0007669"/>
    <property type="project" value="UniProtKB-UniRule"/>
</dbReference>
<keyword evidence="2" id="KW-0472">Membrane</keyword>
<evidence type="ECO:0000313" key="5">
    <source>
        <dbReference type="Proteomes" id="UP000199585"/>
    </source>
</evidence>
<dbReference type="Gene3D" id="3.90.105.10">
    <property type="entry name" value="Molybdopterin biosynthesis moea protein, domain 2"/>
    <property type="match status" value="1"/>
</dbReference>
<keyword evidence="2" id="KW-0812">Transmembrane</keyword>
<dbReference type="InterPro" id="IPR038987">
    <property type="entry name" value="MoeA-like"/>
</dbReference>
<name>A0A1H8B5L8_9RHOB</name>
<dbReference type="Proteomes" id="UP000199585">
    <property type="component" value="Unassembled WGS sequence"/>
</dbReference>
<reference evidence="4 5" key="1">
    <citation type="submission" date="2016-10" db="EMBL/GenBank/DDBJ databases">
        <authorList>
            <person name="de Groot N.N."/>
        </authorList>
    </citation>
    <scope>NUCLEOTIDE SEQUENCE [LARGE SCALE GENOMIC DNA]</scope>
    <source>
        <strain evidence="4 5">DSM 16213</strain>
    </source>
</reference>
<keyword evidence="1" id="KW-0500">Molybdenum</keyword>
<evidence type="ECO:0000256" key="1">
    <source>
        <dbReference type="RuleBase" id="RU365090"/>
    </source>
</evidence>
<keyword evidence="1" id="KW-0460">Magnesium</keyword>
<protein>
    <recommendedName>
        <fullName evidence="1">Molybdopterin molybdenumtransferase</fullName>
        <ecNumber evidence="1">2.10.1.1</ecNumber>
    </recommendedName>
</protein>
<feature type="domain" description="MoeA N-terminal and linker" evidence="3">
    <location>
        <begin position="18"/>
        <end position="145"/>
    </location>
</feature>
<evidence type="ECO:0000259" key="3">
    <source>
        <dbReference type="Pfam" id="PF03453"/>
    </source>
</evidence>
<evidence type="ECO:0000313" key="4">
    <source>
        <dbReference type="EMBL" id="SEM77579.1"/>
    </source>
</evidence>
<dbReference type="EC" id="2.10.1.1" evidence="1"/>
<gene>
    <name evidence="4" type="ORF">SAMN04488003_104154</name>
</gene>
<dbReference type="RefSeq" id="WP_089899621.1">
    <property type="nucleotide sequence ID" value="NZ_FOCI01000004.1"/>
</dbReference>
<feature type="transmembrane region" description="Helical" evidence="2">
    <location>
        <begin position="231"/>
        <end position="251"/>
    </location>
</feature>
<dbReference type="AlphaFoldDB" id="A0A1H8B5L8"/>
<comment type="similarity">
    <text evidence="1">Belongs to the MoeA family.</text>
</comment>
<evidence type="ECO:0000256" key="2">
    <source>
        <dbReference type="SAM" id="Phobius"/>
    </source>
</evidence>
<dbReference type="UniPathway" id="UPA00344"/>
<comment type="catalytic activity">
    <reaction evidence="1">
        <text>adenylyl-molybdopterin + molybdate = Mo-molybdopterin + AMP + H(+)</text>
        <dbReference type="Rhea" id="RHEA:35047"/>
        <dbReference type="ChEBI" id="CHEBI:15378"/>
        <dbReference type="ChEBI" id="CHEBI:36264"/>
        <dbReference type="ChEBI" id="CHEBI:62727"/>
        <dbReference type="ChEBI" id="CHEBI:71302"/>
        <dbReference type="ChEBI" id="CHEBI:456215"/>
    </reaction>
</comment>
<dbReference type="GO" id="GO:0006777">
    <property type="term" value="P:Mo-molybdopterin cofactor biosynthetic process"/>
    <property type="evidence" value="ECO:0007669"/>
    <property type="project" value="UniProtKB-UniRule"/>
</dbReference>
<dbReference type="PANTHER" id="PTHR10192:SF5">
    <property type="entry name" value="GEPHYRIN"/>
    <property type="match status" value="1"/>
</dbReference>
<comment type="function">
    <text evidence="1">Catalyzes the insertion of molybdate into adenylated molybdopterin with the concomitant release of AMP.</text>
</comment>
<keyword evidence="5" id="KW-1185">Reference proteome</keyword>
<dbReference type="STRING" id="245187.SAMN04488003_104154"/>
<dbReference type="InterPro" id="IPR005110">
    <property type="entry name" value="MoeA_linker/N"/>
</dbReference>
<proteinExistence type="inferred from homology"/>
<keyword evidence="2" id="KW-1133">Transmembrane helix</keyword>
<accession>A0A1H8B5L8</accession>
<dbReference type="OrthoDB" id="8435302at2"/>
<keyword evidence="1" id="KW-0501">Molybdenum cofactor biosynthesis</keyword>
<comment type="cofactor">
    <cofactor evidence="1">
        <name>Mg(2+)</name>
        <dbReference type="ChEBI" id="CHEBI:18420"/>
    </cofactor>
</comment>
<sequence>MSELQTLEACLTQSGLAPISAEDASLASAFGHVLALPVVLPHDLPRRSQALQAGIAVASDDTIGASPQMPLSLLAAHRVSAGQDVPETADAVLPTSAFDGSGATAMVIAACGPGHGVRRSGHDGRAGTVIAEAGSRVDALVALLAEEAGIGTVSVRRPRVEVALDTAAHTDFVNRWIAGMGAVASSRQPHLQIRTGRDHRPRLALAGFETAWLAWENDSLVLDLPPRFDGMIAGLLALGMPAVLALTGAIARPVTRTLRSNISSVPGLSDLVLLRASDEGWAPDVPGVITLATLSRASAFAIIPPDSEGLPAGAPLAGTALSPGSITHP</sequence>
<dbReference type="Pfam" id="PF03453">
    <property type="entry name" value="MoeA_N"/>
    <property type="match status" value="1"/>
</dbReference>
<dbReference type="PANTHER" id="PTHR10192">
    <property type="entry name" value="MOLYBDOPTERIN BIOSYNTHESIS PROTEIN"/>
    <property type="match status" value="1"/>
</dbReference>
<dbReference type="Gene3D" id="2.170.190.11">
    <property type="entry name" value="Molybdopterin biosynthesis moea protein, domain 3"/>
    <property type="match status" value="1"/>
</dbReference>
<keyword evidence="1" id="KW-0479">Metal-binding</keyword>
<dbReference type="EMBL" id="FOCI01000004">
    <property type="protein sequence ID" value="SEM77579.1"/>
    <property type="molecule type" value="Genomic_DNA"/>
</dbReference>
<comment type="pathway">
    <text evidence="1">Cofactor biosynthesis; molybdopterin biosynthesis.</text>
</comment>
<dbReference type="SUPFAM" id="SSF63882">
    <property type="entry name" value="MoeA N-terminal region -like"/>
    <property type="match status" value="1"/>
</dbReference>
<dbReference type="GO" id="GO:0061599">
    <property type="term" value="F:molybdopterin molybdotransferase activity"/>
    <property type="evidence" value="ECO:0007669"/>
    <property type="project" value="UniProtKB-UniRule"/>
</dbReference>
<keyword evidence="1" id="KW-0808">Transferase</keyword>